<dbReference type="EMBL" id="CAOQHR010000001">
    <property type="protein sequence ID" value="CAI6244774.1"/>
    <property type="molecule type" value="Genomic_DNA"/>
</dbReference>
<feature type="compositionally biased region" description="Polar residues" evidence="1">
    <location>
        <begin position="1"/>
        <end position="13"/>
    </location>
</feature>
<dbReference type="AlphaFoldDB" id="A0A9W4U4U5"/>
<dbReference type="InterPro" id="IPR029021">
    <property type="entry name" value="Prot-tyrosine_phosphatase-like"/>
</dbReference>
<dbReference type="SUPFAM" id="SSF52799">
    <property type="entry name" value="(Phosphotyrosine protein) phosphatases II"/>
    <property type="match status" value="1"/>
</dbReference>
<dbReference type="Gene3D" id="3.90.190.10">
    <property type="entry name" value="Protein tyrosine phosphatase superfamily"/>
    <property type="match status" value="1"/>
</dbReference>
<gene>
    <name evidence="3" type="ORF">PDIGIT_LOCUS729</name>
</gene>
<dbReference type="PROSITE" id="PS50056">
    <property type="entry name" value="TYR_PHOSPHATASE_2"/>
    <property type="match status" value="1"/>
</dbReference>
<dbReference type="OrthoDB" id="449382at2759"/>
<keyword evidence="4" id="KW-1185">Reference proteome</keyword>
<feature type="domain" description="Tyrosine specific protein phosphatases" evidence="2">
    <location>
        <begin position="135"/>
        <end position="216"/>
    </location>
</feature>
<dbReference type="PROSITE" id="PS00383">
    <property type="entry name" value="TYR_PHOSPHATASE_1"/>
    <property type="match status" value="1"/>
</dbReference>
<dbReference type="Pfam" id="PF13350">
    <property type="entry name" value="Y_phosphatase3"/>
    <property type="match status" value="1"/>
</dbReference>
<organism evidence="3 4">
    <name type="scientific">Periconia digitata</name>
    <dbReference type="NCBI Taxonomy" id="1303443"/>
    <lineage>
        <taxon>Eukaryota</taxon>
        <taxon>Fungi</taxon>
        <taxon>Dikarya</taxon>
        <taxon>Ascomycota</taxon>
        <taxon>Pezizomycotina</taxon>
        <taxon>Dothideomycetes</taxon>
        <taxon>Pleosporomycetidae</taxon>
        <taxon>Pleosporales</taxon>
        <taxon>Massarineae</taxon>
        <taxon>Periconiaceae</taxon>
        <taxon>Periconia</taxon>
    </lineage>
</organism>
<dbReference type="InterPro" id="IPR000387">
    <property type="entry name" value="Tyr_Pase_dom"/>
</dbReference>
<dbReference type="InterPro" id="IPR026893">
    <property type="entry name" value="Tyr/Ser_Pase_IphP-type"/>
</dbReference>
<evidence type="ECO:0000313" key="4">
    <source>
        <dbReference type="Proteomes" id="UP001152607"/>
    </source>
</evidence>
<accession>A0A9W4U4U5</accession>
<evidence type="ECO:0000259" key="2">
    <source>
        <dbReference type="PROSITE" id="PS50056"/>
    </source>
</evidence>
<comment type="caution">
    <text evidence="3">The sequence shown here is derived from an EMBL/GenBank/DDBJ whole genome shotgun (WGS) entry which is preliminary data.</text>
</comment>
<name>A0A9W4U4U5_9PLEO</name>
<proteinExistence type="predicted"/>
<protein>
    <recommendedName>
        <fullName evidence="2">Tyrosine specific protein phosphatases domain-containing protein</fullName>
    </recommendedName>
</protein>
<dbReference type="GO" id="GO:0004721">
    <property type="term" value="F:phosphoprotein phosphatase activity"/>
    <property type="evidence" value="ECO:0007669"/>
    <property type="project" value="InterPro"/>
</dbReference>
<feature type="region of interest" description="Disordered" evidence="1">
    <location>
        <begin position="1"/>
        <end position="21"/>
    </location>
</feature>
<sequence>MSQPVASSKSETATLPPPFHTIPNVPNFRDIGGWRICPPQSTGSFLVRKSLVFRGADPTRIAPSGIAKLLDLGIAKDYDLRSPTQIARLGGEKGMHGIERVSVPLFEGEDGEDEEVATKRRYELYAAEGTDGIVEAFIAILLSSAAAFRAILLPFLNQPTPPARHAAIFLHCTTGNNRTGALIAIFLALLHVPYRIIAEEYALSDPGMAQTRHINVNRLLAKGAFAGFDEAERRRKCERMLTARKESVVALLKEVERRWGGAEGFFREVVEFSETEIEGIRKCFTMQEMADYELR</sequence>
<reference evidence="3" key="1">
    <citation type="submission" date="2023-01" db="EMBL/GenBank/DDBJ databases">
        <authorList>
            <person name="Van Ghelder C."/>
            <person name="Rancurel C."/>
        </authorList>
    </citation>
    <scope>NUCLEOTIDE SEQUENCE</scope>
    <source>
        <strain evidence="3">CNCM I-4278</strain>
    </source>
</reference>
<evidence type="ECO:0000313" key="3">
    <source>
        <dbReference type="EMBL" id="CAI6244774.1"/>
    </source>
</evidence>
<evidence type="ECO:0000256" key="1">
    <source>
        <dbReference type="SAM" id="MobiDB-lite"/>
    </source>
</evidence>
<dbReference type="Proteomes" id="UP001152607">
    <property type="component" value="Unassembled WGS sequence"/>
</dbReference>
<dbReference type="InterPro" id="IPR016130">
    <property type="entry name" value="Tyr_Pase_AS"/>
</dbReference>